<dbReference type="InterPro" id="IPR000172">
    <property type="entry name" value="GMC_OxRdtase_N"/>
</dbReference>
<dbReference type="SUPFAM" id="SSF51905">
    <property type="entry name" value="FAD/NAD(P)-binding domain"/>
    <property type="match status" value="1"/>
</dbReference>
<dbReference type="Proteomes" id="UP000028702">
    <property type="component" value="Unassembled WGS sequence"/>
</dbReference>
<dbReference type="RefSeq" id="WP_045448806.1">
    <property type="nucleotide sequence ID" value="NZ_BBIO01000017.1"/>
</dbReference>
<accession>A0A081BE75</accession>
<gene>
    <name evidence="7" type="ORF">M2A_2842</name>
</gene>
<evidence type="ECO:0000313" key="8">
    <source>
        <dbReference type="Proteomes" id="UP000028702"/>
    </source>
</evidence>
<dbReference type="eggNOG" id="COG2303">
    <property type="taxonomic scope" value="Bacteria"/>
</dbReference>
<dbReference type="GO" id="GO:0050660">
    <property type="term" value="F:flavin adenine dinucleotide binding"/>
    <property type="evidence" value="ECO:0007669"/>
    <property type="project" value="InterPro"/>
</dbReference>
<dbReference type="Pfam" id="PF05199">
    <property type="entry name" value="GMC_oxred_C"/>
    <property type="match status" value="1"/>
</dbReference>
<keyword evidence="8" id="KW-1185">Reference proteome</keyword>
<feature type="domain" description="Glucose-methanol-choline oxidoreductase N-terminal" evidence="5">
    <location>
        <begin position="72"/>
        <end position="284"/>
    </location>
</feature>
<dbReference type="PANTHER" id="PTHR46056:SF12">
    <property type="entry name" value="LONG-CHAIN-ALCOHOL OXIDASE"/>
    <property type="match status" value="1"/>
</dbReference>
<dbReference type="InterPro" id="IPR036188">
    <property type="entry name" value="FAD/NAD-bd_sf"/>
</dbReference>
<keyword evidence="4" id="KW-0560">Oxidoreductase</keyword>
<keyword evidence="3" id="KW-0274">FAD</keyword>
<dbReference type="PANTHER" id="PTHR46056">
    <property type="entry name" value="LONG-CHAIN-ALCOHOL OXIDASE"/>
    <property type="match status" value="1"/>
</dbReference>
<feature type="domain" description="Glucose-methanol-choline oxidoreductase C-terminal" evidence="6">
    <location>
        <begin position="373"/>
        <end position="502"/>
    </location>
</feature>
<reference evidence="7 8" key="1">
    <citation type="submission" date="2014-07" db="EMBL/GenBank/DDBJ databases">
        <title>Tepidicaulis marinum gen. nov., sp. nov., a novel marine bacterium denitrifying nitrate to nitrous oxide strictly under microaerobic conditions.</title>
        <authorList>
            <person name="Takeuchi M."/>
            <person name="Yamagishi T."/>
            <person name="Kamagata Y."/>
            <person name="Oshima K."/>
            <person name="Hattori M."/>
            <person name="Katayama T."/>
            <person name="Hanada S."/>
            <person name="Tamaki H."/>
            <person name="Marumo K."/>
            <person name="Maeda H."/>
            <person name="Nedachi M."/>
            <person name="Iwasaki W."/>
            <person name="Suwa Y."/>
            <person name="Sakata S."/>
        </authorList>
    </citation>
    <scope>NUCLEOTIDE SEQUENCE [LARGE SCALE GENOMIC DNA]</scope>
    <source>
        <strain evidence="7 8">MA2</strain>
    </source>
</reference>
<dbReference type="GO" id="GO:0016614">
    <property type="term" value="F:oxidoreductase activity, acting on CH-OH group of donors"/>
    <property type="evidence" value="ECO:0007669"/>
    <property type="project" value="InterPro"/>
</dbReference>
<organism evidence="7 8">
    <name type="scientific">Tepidicaulis marinus</name>
    <dbReference type="NCBI Taxonomy" id="1333998"/>
    <lineage>
        <taxon>Bacteria</taxon>
        <taxon>Pseudomonadati</taxon>
        <taxon>Pseudomonadota</taxon>
        <taxon>Alphaproteobacteria</taxon>
        <taxon>Hyphomicrobiales</taxon>
        <taxon>Parvibaculaceae</taxon>
        <taxon>Tepidicaulis</taxon>
    </lineage>
</organism>
<evidence type="ECO:0000256" key="1">
    <source>
        <dbReference type="ARBA" id="ARBA00010790"/>
    </source>
</evidence>
<evidence type="ECO:0000313" key="7">
    <source>
        <dbReference type="EMBL" id="GAK46343.1"/>
    </source>
</evidence>
<dbReference type="EMBL" id="BBIO01000017">
    <property type="protein sequence ID" value="GAK46343.1"/>
    <property type="molecule type" value="Genomic_DNA"/>
</dbReference>
<evidence type="ECO:0000256" key="2">
    <source>
        <dbReference type="ARBA" id="ARBA00022630"/>
    </source>
</evidence>
<dbReference type="AlphaFoldDB" id="A0A081BE75"/>
<dbReference type="STRING" id="1333998.M2A_2842"/>
<name>A0A081BE75_9HYPH</name>
<proteinExistence type="inferred from homology"/>
<evidence type="ECO:0000259" key="5">
    <source>
        <dbReference type="Pfam" id="PF00732"/>
    </source>
</evidence>
<evidence type="ECO:0000256" key="3">
    <source>
        <dbReference type="ARBA" id="ARBA00022827"/>
    </source>
</evidence>
<evidence type="ECO:0000256" key="4">
    <source>
        <dbReference type="ARBA" id="ARBA00023002"/>
    </source>
</evidence>
<comment type="caution">
    <text evidence="7">The sequence shown here is derived from an EMBL/GenBank/DDBJ whole genome shotgun (WGS) entry which is preliminary data.</text>
</comment>
<dbReference type="Gene3D" id="3.50.50.60">
    <property type="entry name" value="FAD/NAD(P)-binding domain"/>
    <property type="match status" value="2"/>
</dbReference>
<dbReference type="InterPro" id="IPR007867">
    <property type="entry name" value="GMC_OxRtase_C"/>
</dbReference>
<comment type="similarity">
    <text evidence="1">Belongs to the GMC oxidoreductase family.</text>
</comment>
<sequence>MIREGHEIKHDLREEVDVVIIGSGCGGAAAAKHLAEGGLSVLILEKGGYYTAARGDFDQLSDNMLARIDGGRGLDTSTNGELALMYGNCVGGASVHYWADSWRLPEDRARIYEEKGVSGHEHEVLAPIFDEIEKDHNVHPADPVYRNRMNELFIEAGGRLGWHIEDVPQARRGCVASGHCYQGCSYDAKQSQLVTYVPAALKAGARLYADCEVTAITREPGTGRASGVSARFLDRATGRPAGPKLEVKARAVVLAAGGYASPVIWMRSGLPNGSGEVGRNLFTNPNPYLYALYDEEIYLWHNIPAAVGTSDFRLPRYENGRYVEGGYLLHPNQIQPEFLAVTLPGFGGAHAGLVAQLPRLGSAVAWIDDEHGGEVTLREDGTPSYHYALQGDDVLKARDALKKQAQLLFESGAREIFVPDSAGTRLQGPEEIAQLDTLEIQNGAMLFAAPHPAGTLRMGDDPSRAVVASTHEAHEVPGLYVADPSVFPLPPSVDPSLTIMAFSVIAARNILSHLA</sequence>
<keyword evidence="2" id="KW-0285">Flavoprotein</keyword>
<dbReference type="Pfam" id="PF00732">
    <property type="entry name" value="GMC_oxred_N"/>
    <property type="match status" value="1"/>
</dbReference>
<protein>
    <submittedName>
        <fullName evidence="7">Glucose-methanol-choline oxidoreductase</fullName>
    </submittedName>
</protein>
<evidence type="ECO:0000259" key="6">
    <source>
        <dbReference type="Pfam" id="PF05199"/>
    </source>
</evidence>